<reference evidence="2" key="1">
    <citation type="submission" date="2025-08" db="UniProtKB">
        <authorList>
            <consortium name="RefSeq"/>
        </authorList>
    </citation>
    <scope>IDENTIFICATION</scope>
</reference>
<name>A0AAJ7C4U7_CEPCN</name>
<organism evidence="1 2">
    <name type="scientific">Cephus cinctus</name>
    <name type="common">Wheat stem sawfly</name>
    <dbReference type="NCBI Taxonomy" id="211228"/>
    <lineage>
        <taxon>Eukaryota</taxon>
        <taxon>Metazoa</taxon>
        <taxon>Ecdysozoa</taxon>
        <taxon>Arthropoda</taxon>
        <taxon>Hexapoda</taxon>
        <taxon>Insecta</taxon>
        <taxon>Pterygota</taxon>
        <taxon>Neoptera</taxon>
        <taxon>Endopterygota</taxon>
        <taxon>Hymenoptera</taxon>
        <taxon>Cephoidea</taxon>
        <taxon>Cephidae</taxon>
        <taxon>Cephus</taxon>
    </lineage>
</organism>
<dbReference type="RefSeq" id="XP_015601845.1">
    <property type="nucleotide sequence ID" value="XM_015746359.2"/>
</dbReference>
<dbReference type="KEGG" id="ccin:107270915"/>
<dbReference type="Proteomes" id="UP000694920">
    <property type="component" value="Unplaced"/>
</dbReference>
<sequence length="341" mass="39822">MAISAAEEVTSISLQKGLSEWWSEETEYVFQRIERWAALARGYNRLRSQRLSRGRMTMHEEHEPRWSISSNRIIVEDPSWSPRFRSVKKATVHRRNSQQERSRINCCGTFNYQSNSHLDNHCLETYRYDHSIYFKTIGEIRNSRKTNPKNVDDDSSCSDERIEWEARFGHLNDNDDDIDNRINNYEDENDNIQNVETRVYTVKEDQTNIWPIVDINKLTISCEDHENSCYNASDRMVDINLNKESDDSENENGHFEDPDKTDKINSCFLEVMNNGHDTSTLKAEDGSKKFLGIRRTRKSSRRIKTNIVHGENNVTWPGVLLNYTKNIDPQSSPHNHAIASN</sequence>
<evidence type="ECO:0000313" key="2">
    <source>
        <dbReference type="RefSeq" id="XP_015601845.1"/>
    </source>
</evidence>
<dbReference type="GeneID" id="107270915"/>
<gene>
    <name evidence="2" type="primary">LOC107270915</name>
</gene>
<protein>
    <submittedName>
        <fullName evidence="2">Uncharacterized protein LOC107270915</fullName>
    </submittedName>
</protein>
<proteinExistence type="predicted"/>
<accession>A0AAJ7C4U7</accession>
<keyword evidence="1" id="KW-1185">Reference proteome</keyword>
<dbReference type="AlphaFoldDB" id="A0AAJ7C4U7"/>
<evidence type="ECO:0000313" key="1">
    <source>
        <dbReference type="Proteomes" id="UP000694920"/>
    </source>
</evidence>